<feature type="domain" description="Phytocyanin" evidence="3">
    <location>
        <begin position="38"/>
        <end position="162"/>
    </location>
</feature>
<feature type="region of interest" description="Disordered" evidence="1">
    <location>
        <begin position="165"/>
        <end position="204"/>
    </location>
</feature>
<dbReference type="EMBL" id="JAMRDG010000001">
    <property type="protein sequence ID" value="KAJ3701463.1"/>
    <property type="molecule type" value="Genomic_DNA"/>
</dbReference>
<proteinExistence type="predicted"/>
<feature type="chain" id="PRO_5041955257" description="Phytocyanin domain-containing protein" evidence="2">
    <location>
        <begin position="27"/>
        <end position="227"/>
    </location>
</feature>
<evidence type="ECO:0000259" key="3">
    <source>
        <dbReference type="PROSITE" id="PS51485"/>
    </source>
</evidence>
<evidence type="ECO:0000313" key="4">
    <source>
        <dbReference type="EMBL" id="KAJ3701463.1"/>
    </source>
</evidence>
<dbReference type="InterPro" id="IPR039391">
    <property type="entry name" value="Phytocyanin-like"/>
</dbReference>
<keyword evidence="5" id="KW-1185">Reference proteome</keyword>
<dbReference type="GO" id="GO:0009055">
    <property type="term" value="F:electron transfer activity"/>
    <property type="evidence" value="ECO:0007669"/>
    <property type="project" value="InterPro"/>
</dbReference>
<organism evidence="4 5">
    <name type="scientific">Rhynchospora tenuis</name>
    <dbReference type="NCBI Taxonomy" id="198213"/>
    <lineage>
        <taxon>Eukaryota</taxon>
        <taxon>Viridiplantae</taxon>
        <taxon>Streptophyta</taxon>
        <taxon>Embryophyta</taxon>
        <taxon>Tracheophyta</taxon>
        <taxon>Spermatophyta</taxon>
        <taxon>Magnoliopsida</taxon>
        <taxon>Liliopsida</taxon>
        <taxon>Poales</taxon>
        <taxon>Cyperaceae</taxon>
        <taxon>Cyperoideae</taxon>
        <taxon>Rhynchosporeae</taxon>
        <taxon>Rhynchospora</taxon>
    </lineage>
</organism>
<comment type="caution">
    <text evidence="4">The sequence shown here is derived from an EMBL/GenBank/DDBJ whole genome shotgun (WGS) entry which is preliminary data.</text>
</comment>
<dbReference type="PANTHER" id="PTHR33021:SF213">
    <property type="entry name" value="OS12G0454600 PROTEIN"/>
    <property type="match status" value="1"/>
</dbReference>
<sequence length="227" mass="23642">MAPRRCPIEAVTIAFSIAVIISAVSAAAPAPAPAPANKNHTVGGTAGWYYNTSSDAPSANYSDWAASQTFYLGDFLIFNTNTNSSVVQTSNDTTYSLCDASNDDGNQTFLWGSDGGDSNSSEPTPEVLEIPLVYEGPNYFFSDTMDGDQCQNGMKFEINVLHGNGLPPALKQSPSPSPSAKALPPTSTGGGGSPSEDQTSKKNGVEGIRGGFVLAILGMLSLFLTTV</sequence>
<feature type="compositionally biased region" description="Low complexity" evidence="1">
    <location>
        <begin position="166"/>
        <end position="187"/>
    </location>
</feature>
<gene>
    <name evidence="4" type="ORF">LUZ61_005168</name>
</gene>
<dbReference type="GO" id="GO:0005886">
    <property type="term" value="C:plasma membrane"/>
    <property type="evidence" value="ECO:0007669"/>
    <property type="project" value="TreeGrafter"/>
</dbReference>
<evidence type="ECO:0000256" key="2">
    <source>
        <dbReference type="SAM" id="SignalP"/>
    </source>
</evidence>
<dbReference type="InterPro" id="IPR008972">
    <property type="entry name" value="Cupredoxin"/>
</dbReference>
<name>A0AAD5ZPC4_9POAL</name>
<dbReference type="SUPFAM" id="SSF49503">
    <property type="entry name" value="Cupredoxins"/>
    <property type="match status" value="1"/>
</dbReference>
<accession>A0AAD5ZPC4</accession>
<keyword evidence="2" id="KW-0732">Signal</keyword>
<reference evidence="4 5" key="1">
    <citation type="journal article" date="2022" name="Cell">
        <title>Repeat-based holocentromeres influence genome architecture and karyotype evolution.</title>
        <authorList>
            <person name="Hofstatter P.G."/>
            <person name="Thangavel G."/>
            <person name="Lux T."/>
            <person name="Neumann P."/>
            <person name="Vondrak T."/>
            <person name="Novak P."/>
            <person name="Zhang M."/>
            <person name="Costa L."/>
            <person name="Castellani M."/>
            <person name="Scott A."/>
            <person name="Toegelov H."/>
            <person name="Fuchs J."/>
            <person name="Mata-Sucre Y."/>
            <person name="Dias Y."/>
            <person name="Vanzela A.L.L."/>
            <person name="Huettel B."/>
            <person name="Almeida C.C.S."/>
            <person name="Simkova H."/>
            <person name="Souza G."/>
            <person name="Pedrosa-Harand A."/>
            <person name="Macas J."/>
            <person name="Mayer K.F.X."/>
            <person name="Houben A."/>
            <person name="Marques A."/>
        </authorList>
    </citation>
    <scope>NUCLEOTIDE SEQUENCE [LARGE SCALE GENOMIC DNA]</scope>
    <source>
        <strain evidence="4">RhyTen1mFocal</strain>
    </source>
</reference>
<dbReference type="AlphaFoldDB" id="A0AAD5ZPC4"/>
<evidence type="ECO:0000256" key="1">
    <source>
        <dbReference type="SAM" id="MobiDB-lite"/>
    </source>
</evidence>
<dbReference type="InterPro" id="IPR003245">
    <property type="entry name" value="Phytocyanin_dom"/>
</dbReference>
<evidence type="ECO:0000313" key="5">
    <source>
        <dbReference type="Proteomes" id="UP001210211"/>
    </source>
</evidence>
<feature type="signal peptide" evidence="2">
    <location>
        <begin position="1"/>
        <end position="26"/>
    </location>
</feature>
<dbReference type="Proteomes" id="UP001210211">
    <property type="component" value="Unassembled WGS sequence"/>
</dbReference>
<dbReference type="Gene3D" id="2.60.40.420">
    <property type="entry name" value="Cupredoxins - blue copper proteins"/>
    <property type="match status" value="1"/>
</dbReference>
<dbReference type="Pfam" id="PF02298">
    <property type="entry name" value="Cu_bind_like"/>
    <property type="match status" value="1"/>
</dbReference>
<protein>
    <recommendedName>
        <fullName evidence="3">Phytocyanin domain-containing protein</fullName>
    </recommendedName>
</protein>
<dbReference type="PANTHER" id="PTHR33021">
    <property type="entry name" value="BLUE COPPER PROTEIN"/>
    <property type="match status" value="1"/>
</dbReference>
<dbReference type="CDD" id="cd04216">
    <property type="entry name" value="Phytocyanin"/>
    <property type="match status" value="1"/>
</dbReference>
<dbReference type="FunFam" id="2.60.40.420:FF:000048">
    <property type="entry name" value="Early nodulin-like protein 18"/>
    <property type="match status" value="1"/>
</dbReference>
<dbReference type="PROSITE" id="PS51485">
    <property type="entry name" value="PHYTOCYANIN"/>
    <property type="match status" value="1"/>
</dbReference>